<feature type="active site" evidence="5">
    <location>
        <position position="102"/>
    </location>
</feature>
<dbReference type="SUPFAM" id="SSF50630">
    <property type="entry name" value="Acid proteases"/>
    <property type="match status" value="1"/>
</dbReference>
<dbReference type="KEGG" id="clus:A9F13_05g02453"/>
<dbReference type="Proteomes" id="UP000195602">
    <property type="component" value="Unassembled WGS sequence"/>
</dbReference>
<keyword evidence="2 7" id="KW-0732">Signal</keyword>
<keyword evidence="6" id="KW-0645">Protease</keyword>
<evidence type="ECO:0000313" key="10">
    <source>
        <dbReference type="Proteomes" id="UP000195602"/>
    </source>
</evidence>
<dbReference type="PROSITE" id="PS00141">
    <property type="entry name" value="ASP_PROTEASE"/>
    <property type="match status" value="1"/>
</dbReference>
<evidence type="ECO:0000259" key="8">
    <source>
        <dbReference type="PROSITE" id="PS51767"/>
    </source>
</evidence>
<evidence type="ECO:0000256" key="1">
    <source>
        <dbReference type="ARBA" id="ARBA00007447"/>
    </source>
</evidence>
<dbReference type="GO" id="GO:0004190">
    <property type="term" value="F:aspartic-type endopeptidase activity"/>
    <property type="evidence" value="ECO:0007669"/>
    <property type="project" value="UniProtKB-KW"/>
</dbReference>
<proteinExistence type="inferred from homology"/>
<gene>
    <name evidence="9" type="ORF">A9F13_05g02453</name>
</gene>
<sequence length="399" mass="44412">MHTAKLSLVASSIFFLLFSLANAWAISNTPASRRQIVPQPLKLDFEVSNRVGDLSAHEYWSQMQKYRKRSVYGLDIQNHNDISYLLNIYMGADRQKATVVLDTGSSHLWLMQNDTGFGSFNPSTSSSARKTASNYSSGYADGTKSLGLYYEDTFRFFKTDFRGSVTLNDFQFGVVETKATGMAGILGVADRVHEKSPELTNNNLIWALKEAGYIAKASFSLYLNSRTSKYGSVIFGGIDTEKYEDLLAVYPLDTSIGGLAVRVESIDVDGKPFYAKSSYLLDSGTSLGFVSKEVQDHLDELFQPTLVELGGIVYREVGCNQPPNKYFTFDFGSNKVRFSYKDAVSRQGNKCYLGFTYHNGMQILGDIFLRQAYVYFDLSGKTVSIAQAKYTKSSNVIVA</sequence>
<reference evidence="9 10" key="1">
    <citation type="submission" date="2017-04" db="EMBL/GenBank/DDBJ databases">
        <title>Draft genome of the yeast Clavispora lusitaniae type strain CBS 6936.</title>
        <authorList>
            <person name="Durrens P."/>
            <person name="Klopp C."/>
            <person name="Biteau N."/>
            <person name="Fitton-Ouhabi V."/>
            <person name="Dementhon K."/>
            <person name="Accoceberry I."/>
            <person name="Sherman D.J."/>
            <person name="Noel T."/>
        </authorList>
    </citation>
    <scope>NUCLEOTIDE SEQUENCE [LARGE SCALE GENOMIC DNA]</scope>
    <source>
        <strain evidence="9 10">CBS 6936</strain>
    </source>
</reference>
<dbReference type="PANTHER" id="PTHR47966:SF65">
    <property type="entry name" value="ASPARTIC-TYPE ENDOPEPTIDASE"/>
    <property type="match status" value="1"/>
</dbReference>
<dbReference type="Pfam" id="PF00026">
    <property type="entry name" value="Asp"/>
    <property type="match status" value="1"/>
</dbReference>
<dbReference type="GO" id="GO:0006508">
    <property type="term" value="P:proteolysis"/>
    <property type="evidence" value="ECO:0007669"/>
    <property type="project" value="UniProtKB-KW"/>
</dbReference>
<dbReference type="InterPro" id="IPR001969">
    <property type="entry name" value="Aspartic_peptidase_AS"/>
</dbReference>
<keyword evidence="6" id="KW-0378">Hydrolase</keyword>
<dbReference type="Gene3D" id="2.40.70.10">
    <property type="entry name" value="Acid Proteases"/>
    <property type="match status" value="2"/>
</dbReference>
<accession>A0AA91T2S5</accession>
<feature type="domain" description="Peptidase A1" evidence="8">
    <location>
        <begin position="84"/>
        <end position="386"/>
    </location>
</feature>
<evidence type="ECO:0000256" key="7">
    <source>
        <dbReference type="SAM" id="SignalP"/>
    </source>
</evidence>
<evidence type="ECO:0000256" key="5">
    <source>
        <dbReference type="PIRSR" id="PIRSR601461-1"/>
    </source>
</evidence>
<evidence type="ECO:0000256" key="3">
    <source>
        <dbReference type="ARBA" id="ARBA00022750"/>
    </source>
</evidence>
<name>A0AA91T2S5_CLALS</name>
<evidence type="ECO:0000256" key="4">
    <source>
        <dbReference type="ARBA" id="ARBA00023157"/>
    </source>
</evidence>
<evidence type="ECO:0000256" key="2">
    <source>
        <dbReference type="ARBA" id="ARBA00022729"/>
    </source>
</evidence>
<dbReference type="PANTHER" id="PTHR47966">
    <property type="entry name" value="BETA-SITE APP-CLEAVING ENZYME, ISOFORM A-RELATED"/>
    <property type="match status" value="1"/>
</dbReference>
<feature type="signal peptide" evidence="7">
    <location>
        <begin position="1"/>
        <end position="23"/>
    </location>
</feature>
<comment type="similarity">
    <text evidence="1 6">Belongs to the peptidase A1 family.</text>
</comment>
<dbReference type="EMBL" id="LYUB02000005">
    <property type="protein sequence ID" value="OVF09436.1"/>
    <property type="molecule type" value="Genomic_DNA"/>
</dbReference>
<dbReference type="GO" id="GO:0005576">
    <property type="term" value="C:extracellular region"/>
    <property type="evidence" value="ECO:0007669"/>
    <property type="project" value="UniProtKB-ARBA"/>
</dbReference>
<evidence type="ECO:0000256" key="6">
    <source>
        <dbReference type="RuleBase" id="RU000454"/>
    </source>
</evidence>
<dbReference type="InterPro" id="IPR033121">
    <property type="entry name" value="PEPTIDASE_A1"/>
</dbReference>
<feature type="active site" evidence="5">
    <location>
        <position position="282"/>
    </location>
</feature>
<keyword evidence="4" id="KW-1015">Disulfide bond</keyword>
<dbReference type="PROSITE" id="PS51767">
    <property type="entry name" value="PEPTIDASE_A1"/>
    <property type="match status" value="1"/>
</dbReference>
<dbReference type="InterPro" id="IPR001461">
    <property type="entry name" value="Aspartic_peptidase_A1"/>
</dbReference>
<comment type="caution">
    <text evidence="9">The sequence shown here is derived from an EMBL/GenBank/DDBJ whole genome shotgun (WGS) entry which is preliminary data.</text>
</comment>
<evidence type="ECO:0000313" key="9">
    <source>
        <dbReference type="EMBL" id="OVF09436.1"/>
    </source>
</evidence>
<dbReference type="AlphaFoldDB" id="A0AA91T2S5"/>
<protein>
    <submittedName>
        <fullName evidence="9">Candidapepsin</fullName>
    </submittedName>
</protein>
<feature type="chain" id="PRO_5041667291" evidence="7">
    <location>
        <begin position="24"/>
        <end position="399"/>
    </location>
</feature>
<keyword evidence="3 6" id="KW-0064">Aspartyl protease</keyword>
<organism evidence="9 10">
    <name type="scientific">Clavispora lusitaniae</name>
    <name type="common">Candida lusitaniae</name>
    <dbReference type="NCBI Taxonomy" id="36911"/>
    <lineage>
        <taxon>Eukaryota</taxon>
        <taxon>Fungi</taxon>
        <taxon>Dikarya</taxon>
        <taxon>Ascomycota</taxon>
        <taxon>Saccharomycotina</taxon>
        <taxon>Pichiomycetes</taxon>
        <taxon>Metschnikowiaceae</taxon>
        <taxon>Clavispora</taxon>
    </lineage>
</organism>
<dbReference type="PRINTS" id="PR00792">
    <property type="entry name" value="PEPSIN"/>
</dbReference>
<dbReference type="InterPro" id="IPR021109">
    <property type="entry name" value="Peptidase_aspartic_dom_sf"/>
</dbReference>